<dbReference type="InterPro" id="IPR020084">
    <property type="entry name" value="NUDIX_hydrolase_CS"/>
</dbReference>
<dbReference type="FunFam" id="3.90.79.10:FF:000015">
    <property type="entry name" value="Nudix hydrolase 8"/>
    <property type="match status" value="1"/>
</dbReference>
<keyword evidence="2 3" id="KW-0378">Hydrolase</keyword>
<dbReference type="Gene3D" id="3.90.79.10">
    <property type="entry name" value="Nucleoside Triphosphate Pyrophosphohydrolase"/>
    <property type="match status" value="1"/>
</dbReference>
<evidence type="ECO:0000313" key="5">
    <source>
        <dbReference type="EMBL" id="CAE1162077.1"/>
    </source>
</evidence>
<sequence>MEYFQPEIDRFKGLTIDSEKIIPLDEKEFEERLLESLAQWKASGYRGVWVKVWSKYASLVPICIKVGFDFHHTQPGYVMLCQWLLDKEPNSLPEYANHYIGVAGFVVNDKNQLLVIQEKFKSSEHWKLPGGHADKGENIYETAIRETYEETGVKCEFDSLLAFRHQHNYRYACSDLYFICVLHPLSEEIRSCPREISKCQWMDLDEYINNPHVSDANKFFAESYKKQQANKMCIRPSRIWNYSKTVKNNIYTIQPLDKSM</sequence>
<reference evidence="5" key="1">
    <citation type="submission" date="2021-01" db="EMBL/GenBank/DDBJ databases">
        <authorList>
            <person name="Li R."/>
            <person name="Bekaert M."/>
        </authorList>
    </citation>
    <scope>NUCLEOTIDE SEQUENCE</scope>
    <source>
        <strain evidence="5">Farmed</strain>
    </source>
</reference>
<dbReference type="PANTHER" id="PTHR13994">
    <property type="entry name" value="NUDIX HYDROLASE RELATED"/>
    <property type="match status" value="1"/>
</dbReference>
<dbReference type="PRINTS" id="PR01356">
    <property type="entry name" value="GFGPROTEIN"/>
</dbReference>
<name>A0A812AZ99_ACAPH</name>
<accession>A0A812AZ99</accession>
<evidence type="ECO:0000256" key="1">
    <source>
        <dbReference type="ARBA" id="ARBA00005582"/>
    </source>
</evidence>
<dbReference type="GO" id="GO:0047631">
    <property type="term" value="F:ADP-ribose diphosphatase activity"/>
    <property type="evidence" value="ECO:0007669"/>
    <property type="project" value="TreeGrafter"/>
</dbReference>
<dbReference type="AlphaFoldDB" id="A0A812AZ99"/>
<evidence type="ECO:0000256" key="2">
    <source>
        <dbReference type="ARBA" id="ARBA00022801"/>
    </source>
</evidence>
<feature type="domain" description="Nudix hydrolase" evidence="4">
    <location>
        <begin position="97"/>
        <end position="226"/>
    </location>
</feature>
<dbReference type="GO" id="GO:0035529">
    <property type="term" value="F:NADH pyrophosphatase activity"/>
    <property type="evidence" value="ECO:0007669"/>
    <property type="project" value="TreeGrafter"/>
</dbReference>
<dbReference type="InterPro" id="IPR020476">
    <property type="entry name" value="Nudix_hydrolase"/>
</dbReference>
<dbReference type="InterPro" id="IPR003293">
    <property type="entry name" value="Nudix_hydrolase6-like"/>
</dbReference>
<dbReference type="Gene3D" id="3.40.630.30">
    <property type="match status" value="1"/>
</dbReference>
<evidence type="ECO:0000256" key="3">
    <source>
        <dbReference type="RuleBase" id="RU003476"/>
    </source>
</evidence>
<dbReference type="PROSITE" id="PS00893">
    <property type="entry name" value="NUDIX_BOX"/>
    <property type="match status" value="1"/>
</dbReference>
<dbReference type="EMBL" id="CAHIKZ030000230">
    <property type="protein sequence ID" value="CAE1162077.1"/>
    <property type="molecule type" value="Genomic_DNA"/>
</dbReference>
<organism evidence="5 6">
    <name type="scientific">Acanthosepion pharaonis</name>
    <name type="common">Pharaoh cuttlefish</name>
    <name type="synonym">Sepia pharaonis</name>
    <dbReference type="NCBI Taxonomy" id="158019"/>
    <lineage>
        <taxon>Eukaryota</taxon>
        <taxon>Metazoa</taxon>
        <taxon>Spiralia</taxon>
        <taxon>Lophotrochozoa</taxon>
        <taxon>Mollusca</taxon>
        <taxon>Cephalopoda</taxon>
        <taxon>Coleoidea</taxon>
        <taxon>Decapodiformes</taxon>
        <taxon>Sepiida</taxon>
        <taxon>Sepiina</taxon>
        <taxon>Sepiidae</taxon>
        <taxon>Acanthosepion</taxon>
    </lineage>
</organism>
<dbReference type="Pfam" id="PF00293">
    <property type="entry name" value="NUDIX"/>
    <property type="match status" value="1"/>
</dbReference>
<dbReference type="InterPro" id="IPR015797">
    <property type="entry name" value="NUDIX_hydrolase-like_dom_sf"/>
</dbReference>
<dbReference type="OrthoDB" id="447842at2759"/>
<evidence type="ECO:0000313" key="6">
    <source>
        <dbReference type="Proteomes" id="UP000597762"/>
    </source>
</evidence>
<protein>
    <submittedName>
        <fullName evidence="5">Nudix hydrolase 2,Nudix hydrolase 8,Nucleoside diphosphate-linked moiety X motif 6</fullName>
    </submittedName>
</protein>
<evidence type="ECO:0000259" key="4">
    <source>
        <dbReference type="PROSITE" id="PS51462"/>
    </source>
</evidence>
<dbReference type="InterPro" id="IPR000086">
    <property type="entry name" value="NUDIX_hydrolase_dom"/>
</dbReference>
<dbReference type="GO" id="GO:0051287">
    <property type="term" value="F:NAD binding"/>
    <property type="evidence" value="ECO:0007669"/>
    <property type="project" value="TreeGrafter"/>
</dbReference>
<comment type="similarity">
    <text evidence="1 3">Belongs to the Nudix hydrolase family.</text>
</comment>
<proteinExistence type="inferred from homology"/>
<dbReference type="Proteomes" id="UP000597762">
    <property type="component" value="Unassembled WGS sequence"/>
</dbReference>
<dbReference type="CDD" id="cd04670">
    <property type="entry name" value="NUDIX_ASFGF2_Nudt6"/>
    <property type="match status" value="1"/>
</dbReference>
<dbReference type="InterPro" id="IPR040618">
    <property type="entry name" value="Pre-Nudix"/>
</dbReference>
<gene>
    <name evidence="5" type="ORF">SPHA_7138</name>
</gene>
<dbReference type="Pfam" id="PF18290">
    <property type="entry name" value="Nudix_hydro"/>
    <property type="match status" value="1"/>
</dbReference>
<dbReference type="PROSITE" id="PS51462">
    <property type="entry name" value="NUDIX"/>
    <property type="match status" value="1"/>
</dbReference>
<dbReference type="SUPFAM" id="SSF55811">
    <property type="entry name" value="Nudix"/>
    <property type="match status" value="1"/>
</dbReference>
<comment type="caution">
    <text evidence="5">The sequence shown here is derived from an EMBL/GenBank/DDBJ whole genome shotgun (WGS) entry which is preliminary data.</text>
</comment>
<keyword evidence="6" id="KW-1185">Reference proteome</keyword>
<dbReference type="PANTHER" id="PTHR13994:SF13">
    <property type="entry name" value="FI03680P"/>
    <property type="match status" value="1"/>
</dbReference>
<dbReference type="PRINTS" id="PR00502">
    <property type="entry name" value="NUDIXFAMILY"/>
</dbReference>